<evidence type="ECO:0000256" key="1">
    <source>
        <dbReference type="ARBA" id="ARBA00000085"/>
    </source>
</evidence>
<name>A0A931H8H9_9BURK</name>
<dbReference type="InterPro" id="IPR003594">
    <property type="entry name" value="HATPase_dom"/>
</dbReference>
<dbReference type="RefSeq" id="WP_196988384.1">
    <property type="nucleotide sequence ID" value="NZ_JADWYS010000001.1"/>
</dbReference>
<dbReference type="Pfam" id="PF00512">
    <property type="entry name" value="HisKA"/>
    <property type="match status" value="1"/>
</dbReference>
<evidence type="ECO:0000259" key="7">
    <source>
        <dbReference type="PROSITE" id="PS50109"/>
    </source>
</evidence>
<dbReference type="CDD" id="cd00075">
    <property type="entry name" value="HATPase"/>
    <property type="match status" value="1"/>
</dbReference>
<reference evidence="8" key="1">
    <citation type="submission" date="2020-11" db="EMBL/GenBank/DDBJ databases">
        <title>Bacterial whole genome sequence for Caenimonas sp. DR4.4.</title>
        <authorList>
            <person name="Le V."/>
            <person name="Ko S.-R."/>
            <person name="Ahn C.-Y."/>
            <person name="Oh H.-M."/>
        </authorList>
    </citation>
    <scope>NUCLEOTIDE SEQUENCE</scope>
    <source>
        <strain evidence="8">DR4.4</strain>
    </source>
</reference>
<dbReference type="SUPFAM" id="SSF55874">
    <property type="entry name" value="ATPase domain of HSP90 chaperone/DNA topoisomerase II/histidine kinase"/>
    <property type="match status" value="2"/>
</dbReference>
<proteinExistence type="predicted"/>
<dbReference type="Gene3D" id="1.10.287.130">
    <property type="match status" value="1"/>
</dbReference>
<dbReference type="InterPro" id="IPR005467">
    <property type="entry name" value="His_kinase_dom"/>
</dbReference>
<protein>
    <recommendedName>
        <fullName evidence="3">histidine kinase</fullName>
        <ecNumber evidence="3">2.7.13.3</ecNumber>
    </recommendedName>
</protein>
<sequence length="447" mass="47909">MSLPQPILVVPISAQSVASLRTQVREVARCVGLEGLQQTRFSTAVSEIARNAVQYAGGGKASFLVAPSPHSQRRQCVIAEITDAGPGIADTDKALHGFALESGRESMGIPGSRRLVDRMTLLARPEGGTLVRLEMDMPLSVPELGAAALAVLREQLSQTKVHSPLDEIQQQNRELLRIHQQLREKQTALEMADLRKNQFVTTLAHELRNPLATLDLSLTVLRLKPELGAAELLKRCEVMARQTAQLTQLVNDLMDVTRVTQGKVALRQDRTELNDLVRHAVEMTSAATQAKAQEVQVFAAPDPVWVVGDASRLTQVLGNLLQNAARYTPEGGSIAVKVAQVQAQAVVDVVDNGIGIAADLMPHVFDLFVQGDSRAAGGAGGLGIGLTLVRHLVSDHGGSVEVASEGVDRGSRFTVKLPVLDEAAFALSAAEFARAANENLSGNFTQH</sequence>
<evidence type="ECO:0000256" key="4">
    <source>
        <dbReference type="ARBA" id="ARBA00022553"/>
    </source>
</evidence>
<dbReference type="GO" id="GO:0000155">
    <property type="term" value="F:phosphorelay sensor kinase activity"/>
    <property type="evidence" value="ECO:0007669"/>
    <property type="project" value="InterPro"/>
</dbReference>
<evidence type="ECO:0000256" key="2">
    <source>
        <dbReference type="ARBA" id="ARBA00004429"/>
    </source>
</evidence>
<gene>
    <name evidence="8" type="ORF">I5803_21670</name>
</gene>
<dbReference type="Pfam" id="PF02518">
    <property type="entry name" value="HATPase_c"/>
    <property type="match status" value="1"/>
</dbReference>
<dbReference type="PROSITE" id="PS50109">
    <property type="entry name" value="HIS_KIN"/>
    <property type="match status" value="1"/>
</dbReference>
<dbReference type="EC" id="2.7.13.3" evidence="3"/>
<dbReference type="Pfam" id="PF13581">
    <property type="entry name" value="HATPase_c_2"/>
    <property type="match status" value="1"/>
</dbReference>
<dbReference type="Gene3D" id="3.30.565.10">
    <property type="entry name" value="Histidine kinase-like ATPase, C-terminal domain"/>
    <property type="match status" value="2"/>
</dbReference>
<dbReference type="SUPFAM" id="SSF47384">
    <property type="entry name" value="Homodimeric domain of signal transducing histidine kinase"/>
    <property type="match status" value="1"/>
</dbReference>
<comment type="caution">
    <text evidence="8">The sequence shown here is derived from an EMBL/GenBank/DDBJ whole genome shotgun (WGS) entry which is preliminary data.</text>
</comment>
<dbReference type="InterPro" id="IPR003661">
    <property type="entry name" value="HisK_dim/P_dom"/>
</dbReference>
<dbReference type="InterPro" id="IPR004358">
    <property type="entry name" value="Sig_transdc_His_kin-like_C"/>
</dbReference>
<keyword evidence="5" id="KW-0808">Transferase</keyword>
<feature type="domain" description="Histidine kinase" evidence="7">
    <location>
        <begin position="202"/>
        <end position="421"/>
    </location>
</feature>
<dbReference type="InterPro" id="IPR036890">
    <property type="entry name" value="HATPase_C_sf"/>
</dbReference>
<dbReference type="GO" id="GO:0005886">
    <property type="term" value="C:plasma membrane"/>
    <property type="evidence" value="ECO:0007669"/>
    <property type="project" value="UniProtKB-SubCell"/>
</dbReference>
<dbReference type="PRINTS" id="PR00344">
    <property type="entry name" value="BCTRLSENSOR"/>
</dbReference>
<dbReference type="PANTHER" id="PTHR43547:SF2">
    <property type="entry name" value="HYBRID SIGNAL TRANSDUCTION HISTIDINE KINASE C"/>
    <property type="match status" value="1"/>
</dbReference>
<evidence type="ECO:0000313" key="8">
    <source>
        <dbReference type="EMBL" id="MBG9390655.1"/>
    </source>
</evidence>
<evidence type="ECO:0000256" key="3">
    <source>
        <dbReference type="ARBA" id="ARBA00012438"/>
    </source>
</evidence>
<dbReference type="CDD" id="cd00082">
    <property type="entry name" value="HisKA"/>
    <property type="match status" value="1"/>
</dbReference>
<dbReference type="FunFam" id="3.30.565.10:FF:000006">
    <property type="entry name" value="Sensor histidine kinase WalK"/>
    <property type="match status" value="1"/>
</dbReference>
<dbReference type="InterPro" id="IPR036097">
    <property type="entry name" value="HisK_dim/P_sf"/>
</dbReference>
<dbReference type="PANTHER" id="PTHR43547">
    <property type="entry name" value="TWO-COMPONENT HISTIDINE KINASE"/>
    <property type="match status" value="1"/>
</dbReference>
<keyword evidence="4" id="KW-0597">Phosphoprotein</keyword>
<evidence type="ECO:0000256" key="6">
    <source>
        <dbReference type="ARBA" id="ARBA00022777"/>
    </source>
</evidence>
<keyword evidence="9" id="KW-1185">Reference proteome</keyword>
<dbReference type="SMART" id="SM00388">
    <property type="entry name" value="HisKA"/>
    <property type="match status" value="1"/>
</dbReference>
<evidence type="ECO:0000256" key="5">
    <source>
        <dbReference type="ARBA" id="ARBA00022679"/>
    </source>
</evidence>
<dbReference type="EMBL" id="JADWYS010000001">
    <property type="protein sequence ID" value="MBG9390655.1"/>
    <property type="molecule type" value="Genomic_DNA"/>
</dbReference>
<keyword evidence="6 8" id="KW-0418">Kinase</keyword>
<evidence type="ECO:0000313" key="9">
    <source>
        <dbReference type="Proteomes" id="UP000651050"/>
    </source>
</evidence>
<comment type="subcellular location">
    <subcellularLocation>
        <location evidence="2">Cell inner membrane</location>
        <topology evidence="2">Multi-pass membrane protein</topology>
    </subcellularLocation>
</comment>
<accession>A0A931H8H9</accession>
<dbReference type="SMART" id="SM00387">
    <property type="entry name" value="HATPase_c"/>
    <property type="match status" value="2"/>
</dbReference>
<dbReference type="AlphaFoldDB" id="A0A931H8H9"/>
<organism evidence="8 9">
    <name type="scientific">Caenimonas aquaedulcis</name>
    <dbReference type="NCBI Taxonomy" id="2793270"/>
    <lineage>
        <taxon>Bacteria</taxon>
        <taxon>Pseudomonadati</taxon>
        <taxon>Pseudomonadota</taxon>
        <taxon>Betaproteobacteria</taxon>
        <taxon>Burkholderiales</taxon>
        <taxon>Comamonadaceae</taxon>
        <taxon>Caenimonas</taxon>
    </lineage>
</organism>
<comment type="catalytic activity">
    <reaction evidence="1">
        <text>ATP + protein L-histidine = ADP + protein N-phospho-L-histidine.</text>
        <dbReference type="EC" id="2.7.13.3"/>
    </reaction>
</comment>
<dbReference type="Proteomes" id="UP000651050">
    <property type="component" value="Unassembled WGS sequence"/>
</dbReference>